<dbReference type="FunFam" id="3.40.50.2300:FF:000138">
    <property type="entry name" value="Two-component system sensor histidine kinase/response regulator"/>
    <property type="match status" value="1"/>
</dbReference>
<dbReference type="FunFam" id="1.10.10.60:FF:000284">
    <property type="entry name" value="Two-component system sensor histidine kinase/response regulator"/>
    <property type="match status" value="1"/>
</dbReference>
<feature type="modified residue" description="4-aspartylphosphate" evidence="12">
    <location>
        <position position="1155"/>
    </location>
</feature>
<dbReference type="InterPro" id="IPR018062">
    <property type="entry name" value="HTH_AraC-typ_CS"/>
</dbReference>
<dbReference type="Gene3D" id="2.60.40.10">
    <property type="entry name" value="Immunoglobulins"/>
    <property type="match status" value="1"/>
</dbReference>
<dbReference type="SUPFAM" id="SSF46689">
    <property type="entry name" value="Homeodomain-like"/>
    <property type="match status" value="1"/>
</dbReference>
<protein>
    <recommendedName>
        <fullName evidence="2">histidine kinase</fullName>
        <ecNumber evidence="2">2.7.13.3</ecNumber>
    </recommendedName>
</protein>
<dbReference type="Pfam" id="PF07494">
    <property type="entry name" value="Reg_prop"/>
    <property type="match status" value="6"/>
</dbReference>
<dbReference type="Pfam" id="PF00072">
    <property type="entry name" value="Response_reg"/>
    <property type="match status" value="1"/>
</dbReference>
<reference evidence="17 18" key="1">
    <citation type="journal article" date="2021" name="Sci. Rep.">
        <title>The distribution of antibiotic resistance genes in chicken gut microbiota commensals.</title>
        <authorList>
            <person name="Juricova H."/>
            <person name="Matiasovicova J."/>
            <person name="Kubasova T."/>
            <person name="Cejkova D."/>
            <person name="Rychlik I."/>
        </authorList>
    </citation>
    <scope>NUCLEOTIDE SEQUENCE [LARGE SCALE GENOMIC DNA]</scope>
    <source>
        <strain evidence="17 18">An421</strain>
    </source>
</reference>
<keyword evidence="13" id="KW-1133">Transmembrane helix</keyword>
<feature type="domain" description="Histidine kinase" evidence="15">
    <location>
        <begin position="841"/>
        <end position="1061"/>
    </location>
</feature>
<feature type="domain" description="Response regulatory" evidence="16">
    <location>
        <begin position="1107"/>
        <end position="1222"/>
    </location>
</feature>
<dbReference type="InterPro" id="IPR036097">
    <property type="entry name" value="HisK_dim/P_sf"/>
</dbReference>
<evidence type="ECO:0000256" key="8">
    <source>
        <dbReference type="ARBA" id="ARBA00023012"/>
    </source>
</evidence>
<feature type="domain" description="HTH araC/xylS-type" evidence="14">
    <location>
        <begin position="1254"/>
        <end position="1354"/>
    </location>
</feature>
<evidence type="ECO:0000259" key="15">
    <source>
        <dbReference type="PROSITE" id="PS50109"/>
    </source>
</evidence>
<dbReference type="SMART" id="SM00342">
    <property type="entry name" value="HTH_ARAC"/>
    <property type="match status" value="1"/>
</dbReference>
<evidence type="ECO:0000313" key="17">
    <source>
        <dbReference type="EMBL" id="MBM6858540.1"/>
    </source>
</evidence>
<comment type="catalytic activity">
    <reaction evidence="1">
        <text>ATP + protein L-histidine = ADP + protein N-phospho-L-histidine.</text>
        <dbReference type="EC" id="2.7.13.3"/>
    </reaction>
</comment>
<evidence type="ECO:0000256" key="9">
    <source>
        <dbReference type="ARBA" id="ARBA00023015"/>
    </source>
</evidence>
<evidence type="ECO:0000256" key="4">
    <source>
        <dbReference type="ARBA" id="ARBA00022679"/>
    </source>
</evidence>
<dbReference type="Gene3D" id="3.40.50.2300">
    <property type="match status" value="1"/>
</dbReference>
<dbReference type="GO" id="GO:0003700">
    <property type="term" value="F:DNA-binding transcription factor activity"/>
    <property type="evidence" value="ECO:0007669"/>
    <property type="project" value="InterPro"/>
</dbReference>
<dbReference type="SMART" id="SM00448">
    <property type="entry name" value="REC"/>
    <property type="match status" value="1"/>
</dbReference>
<dbReference type="Pfam" id="PF00512">
    <property type="entry name" value="HisKA"/>
    <property type="match status" value="1"/>
</dbReference>
<comment type="caution">
    <text evidence="17">The sequence shown here is derived from an EMBL/GenBank/DDBJ whole genome shotgun (WGS) entry which is preliminary data.</text>
</comment>
<keyword evidence="7" id="KW-0067">ATP-binding</keyword>
<keyword evidence="10" id="KW-0238">DNA-binding</keyword>
<dbReference type="Pfam" id="PF02518">
    <property type="entry name" value="HATPase_c"/>
    <property type="match status" value="1"/>
</dbReference>
<dbReference type="SMART" id="SM00387">
    <property type="entry name" value="HATPase_c"/>
    <property type="match status" value="1"/>
</dbReference>
<dbReference type="PRINTS" id="PR00344">
    <property type="entry name" value="BCTRLSENSOR"/>
</dbReference>
<dbReference type="InterPro" id="IPR003661">
    <property type="entry name" value="HisK_dim/P_dom"/>
</dbReference>
<dbReference type="Gene3D" id="2.130.10.10">
    <property type="entry name" value="YVTN repeat-like/Quinoprotein amine dehydrogenase"/>
    <property type="match status" value="2"/>
</dbReference>
<dbReference type="SMART" id="SM00388">
    <property type="entry name" value="HisKA"/>
    <property type="match status" value="1"/>
</dbReference>
<dbReference type="Proteomes" id="UP000698924">
    <property type="component" value="Unassembled WGS sequence"/>
</dbReference>
<dbReference type="Gene3D" id="3.30.565.10">
    <property type="entry name" value="Histidine kinase-like ATPase, C-terminal domain"/>
    <property type="match status" value="1"/>
</dbReference>
<keyword evidence="11" id="KW-0804">Transcription</keyword>
<dbReference type="Gene3D" id="1.10.287.130">
    <property type="match status" value="1"/>
</dbReference>
<dbReference type="CDD" id="cd17574">
    <property type="entry name" value="REC_OmpR"/>
    <property type="match status" value="1"/>
</dbReference>
<evidence type="ECO:0000256" key="3">
    <source>
        <dbReference type="ARBA" id="ARBA00022553"/>
    </source>
</evidence>
<evidence type="ECO:0000256" key="6">
    <source>
        <dbReference type="ARBA" id="ARBA00022777"/>
    </source>
</evidence>
<dbReference type="InterPro" id="IPR011006">
    <property type="entry name" value="CheY-like_superfamily"/>
</dbReference>
<keyword evidence="18" id="KW-1185">Reference proteome</keyword>
<dbReference type="SUPFAM" id="SSF47384">
    <property type="entry name" value="Homodimeric domain of signal transducing histidine kinase"/>
    <property type="match status" value="1"/>
</dbReference>
<evidence type="ECO:0000256" key="11">
    <source>
        <dbReference type="ARBA" id="ARBA00023163"/>
    </source>
</evidence>
<keyword evidence="13" id="KW-0812">Transmembrane</keyword>
<name>A0AA41DDK9_9BACT</name>
<dbReference type="InterPro" id="IPR003594">
    <property type="entry name" value="HATPase_dom"/>
</dbReference>
<keyword evidence="9" id="KW-0805">Transcription regulation</keyword>
<proteinExistence type="predicted"/>
<dbReference type="InterPro" id="IPR013783">
    <property type="entry name" value="Ig-like_fold"/>
</dbReference>
<evidence type="ECO:0000256" key="5">
    <source>
        <dbReference type="ARBA" id="ARBA00022741"/>
    </source>
</evidence>
<dbReference type="EC" id="2.7.13.3" evidence="2"/>
<dbReference type="InterPro" id="IPR011123">
    <property type="entry name" value="Y_Y_Y"/>
</dbReference>
<evidence type="ECO:0000256" key="7">
    <source>
        <dbReference type="ARBA" id="ARBA00022840"/>
    </source>
</evidence>
<dbReference type="PANTHER" id="PTHR43547:SF2">
    <property type="entry name" value="HYBRID SIGNAL TRANSDUCTION HISTIDINE KINASE C"/>
    <property type="match status" value="1"/>
</dbReference>
<dbReference type="Pfam" id="PF07495">
    <property type="entry name" value="Y_Y_Y"/>
    <property type="match status" value="1"/>
</dbReference>
<dbReference type="InterPro" id="IPR001789">
    <property type="entry name" value="Sig_transdc_resp-reg_receiver"/>
</dbReference>
<dbReference type="PROSITE" id="PS00041">
    <property type="entry name" value="HTH_ARAC_FAMILY_1"/>
    <property type="match status" value="1"/>
</dbReference>
<evidence type="ECO:0000256" key="2">
    <source>
        <dbReference type="ARBA" id="ARBA00012438"/>
    </source>
</evidence>
<evidence type="ECO:0000259" key="16">
    <source>
        <dbReference type="PROSITE" id="PS50110"/>
    </source>
</evidence>
<sequence>MNLKNKPEVKNLIIYILLFWIIGITNVHLHAQNVAFSNLTTEDGLSQFSVNSLYIDENGMLWIGTREGLNRYNGTDIQTYKLEKDNSYSLFSNTVIRITGDKKGKIFLLCNDGVAQLDLRTQKFKTLLVDNIHSIYYNKGLYIAKKNEIYLYNESTGNFDLYYQLAGNTPEIRCMHSGNGSLWMGTIGDGVYRLQLDSMALSHPIKEGNITSIYEDSDGELWIGSWENGLYNIRTDGSIRNFKYDANNPHSISSNFVRACCEDNLGNIWIGTFNGLNRYNKSNGLFQNHTANDVRADGLTHSSIWCIVKDQQGTLWLGTYFGGVNYFNPEYNIYTAYHYSSVEKKGLSNPVVGRIVEDKNGDLWIGTEGGGLNYLDRRKNEFRWYRSNKNNTNSIAHDNVKALYYDAVLEEIWIGTHLGGLDRLNIRTGRFTHHRMEEGNPETLPSNIVRDIEPYGKDSLVVATQNGVCIIHKYTGKCHKLFQHSKEGRNIRMVADVEFDQEGNLWIAATGEGVFRYNLQTNELKNYRWNSHEANCLSNNNVYSILCDKQGNLWFATSGSGLDLYCPQNDNFVNFDQTHHGLVSDCIYEAQESPVSGHLLLITNQGFSIFDRHTLKAQNYNIDNGFPFSAINENALCVTRDGEIFLGSTKGMISFHEMELHFPQKPYSITLSKLYVNGKEVRVDDENGILSQALSYTPEITLKADQSMFTIEFATSNYVAANKDEIVYRLRGFSDKWTQARTGNAITYTNLNAGNYTLEIKPKDQSADICAPVHLKIHVLPPFYKTVWAYLIYILSVGSLLWYLIRAYKMRFKLRESLKYEKKHAQDIELLNQSKLRFFTNISHEFRTPLTLIISQVETLLQVQNFTPTLYNKVLSIYKNSIQLRELITELLDFRKQEQGHMKIKVASHNIVSFLYENYLLFLEYASTHQIHFDFKQEVETLDVWYDQKQMQKVVNNLLSNAMKHTKAEDSITLSVSRDEKNAIICVTDTGEGIDAKEVDKIFDRFYQIDPIDVQDANKSTGTGIGLALTKGIVELHHGHIRVESELGKGTSFIVTIPLGNAHFSKEQIDLRDNSIQQPDVNKAEMDMMLKTELEEDAPIKRMADVKMLVVEDNDSIREILSNIFAPFYRVVTASNGQEAWELIGKEQPNIVVSDVVMPLMSGTELCKRIKSDFNTCHIPVVLLTARTAIEQNIEGLRIGADDYITKPFNTSLLISRCNNLVNSRILLQEKFSKQPQAQAQLLATNPIDKEILDRAMEVIEHHLDDPDFNVNTFAREMAMARTNLFSKIKAITGQTPNDFILTIRLKKGALMLRNNPELNITEISDRIGFSSPRYFSKCFKDVYQVSPLAYRKGGSAGNETVE</sequence>
<dbReference type="PANTHER" id="PTHR43547">
    <property type="entry name" value="TWO-COMPONENT HISTIDINE KINASE"/>
    <property type="match status" value="1"/>
</dbReference>
<dbReference type="InterPro" id="IPR005467">
    <property type="entry name" value="His_kinase_dom"/>
</dbReference>
<dbReference type="Pfam" id="PF12833">
    <property type="entry name" value="HTH_18"/>
    <property type="match status" value="1"/>
</dbReference>
<dbReference type="InterPro" id="IPR009057">
    <property type="entry name" value="Homeodomain-like_sf"/>
</dbReference>
<dbReference type="GO" id="GO:0043565">
    <property type="term" value="F:sequence-specific DNA binding"/>
    <property type="evidence" value="ECO:0007669"/>
    <property type="project" value="InterPro"/>
</dbReference>
<keyword evidence="4" id="KW-0808">Transferase</keyword>
<dbReference type="InterPro" id="IPR036890">
    <property type="entry name" value="HATPase_C_sf"/>
</dbReference>
<dbReference type="GO" id="GO:0000155">
    <property type="term" value="F:phosphorelay sensor kinase activity"/>
    <property type="evidence" value="ECO:0007669"/>
    <property type="project" value="InterPro"/>
</dbReference>
<accession>A0AA41DDK9</accession>
<evidence type="ECO:0000259" key="14">
    <source>
        <dbReference type="PROSITE" id="PS01124"/>
    </source>
</evidence>
<organism evidence="17 18">
    <name type="scientific">Caecibacteroides pullorum</name>
    <dbReference type="NCBI Taxonomy" id="2725562"/>
    <lineage>
        <taxon>Bacteria</taxon>
        <taxon>Pseudomonadati</taxon>
        <taxon>Bacteroidota</taxon>
        <taxon>Bacteroidia</taxon>
        <taxon>Bacteroidales</taxon>
        <taxon>Bacteroidaceae</taxon>
        <taxon>Caecibacteroides</taxon>
    </lineage>
</organism>
<evidence type="ECO:0000256" key="10">
    <source>
        <dbReference type="ARBA" id="ARBA00023125"/>
    </source>
</evidence>
<dbReference type="Gene3D" id="1.10.10.60">
    <property type="entry name" value="Homeodomain-like"/>
    <property type="match status" value="1"/>
</dbReference>
<dbReference type="CDD" id="cd00082">
    <property type="entry name" value="HisKA"/>
    <property type="match status" value="1"/>
</dbReference>
<keyword evidence="6" id="KW-0418">Kinase</keyword>
<dbReference type="InterPro" id="IPR015943">
    <property type="entry name" value="WD40/YVTN_repeat-like_dom_sf"/>
</dbReference>
<keyword evidence="3 12" id="KW-0597">Phosphoprotein</keyword>
<gene>
    <name evidence="17" type="ORF">H6D15_13170</name>
</gene>
<dbReference type="PROSITE" id="PS50109">
    <property type="entry name" value="HIS_KIN"/>
    <property type="match status" value="1"/>
</dbReference>
<keyword evidence="5" id="KW-0547">Nucleotide-binding</keyword>
<dbReference type="InterPro" id="IPR004358">
    <property type="entry name" value="Sig_transdc_His_kin-like_C"/>
</dbReference>
<dbReference type="SUPFAM" id="SSF55874">
    <property type="entry name" value="ATPase domain of HSP90 chaperone/DNA topoisomerase II/histidine kinase"/>
    <property type="match status" value="1"/>
</dbReference>
<dbReference type="GO" id="GO:0005524">
    <property type="term" value="F:ATP binding"/>
    <property type="evidence" value="ECO:0007669"/>
    <property type="project" value="UniProtKB-KW"/>
</dbReference>
<dbReference type="SUPFAM" id="SSF63829">
    <property type="entry name" value="Calcium-dependent phosphotriesterase"/>
    <property type="match status" value="3"/>
</dbReference>
<evidence type="ECO:0000256" key="12">
    <source>
        <dbReference type="PROSITE-ProRule" id="PRU00169"/>
    </source>
</evidence>
<dbReference type="SUPFAM" id="SSF52172">
    <property type="entry name" value="CheY-like"/>
    <property type="match status" value="1"/>
</dbReference>
<dbReference type="EMBL" id="JACJMO010000028">
    <property type="protein sequence ID" value="MBM6858540.1"/>
    <property type="molecule type" value="Genomic_DNA"/>
</dbReference>
<dbReference type="PROSITE" id="PS50110">
    <property type="entry name" value="RESPONSE_REGULATORY"/>
    <property type="match status" value="1"/>
</dbReference>
<keyword evidence="13" id="KW-0472">Membrane</keyword>
<dbReference type="PROSITE" id="PS01124">
    <property type="entry name" value="HTH_ARAC_FAMILY_2"/>
    <property type="match status" value="1"/>
</dbReference>
<feature type="transmembrane region" description="Helical" evidence="13">
    <location>
        <begin position="12"/>
        <end position="31"/>
    </location>
</feature>
<dbReference type="InterPro" id="IPR018060">
    <property type="entry name" value="HTH_AraC"/>
</dbReference>
<dbReference type="FunFam" id="3.30.565.10:FF:000037">
    <property type="entry name" value="Hybrid sensor histidine kinase/response regulator"/>
    <property type="match status" value="1"/>
</dbReference>
<feature type="transmembrane region" description="Helical" evidence="13">
    <location>
        <begin position="787"/>
        <end position="805"/>
    </location>
</feature>
<dbReference type="InterPro" id="IPR011110">
    <property type="entry name" value="Reg_prop"/>
</dbReference>
<keyword evidence="8" id="KW-0902">Two-component regulatory system</keyword>
<dbReference type="RefSeq" id="WP_204972963.1">
    <property type="nucleotide sequence ID" value="NZ_JAAZTS010000027.1"/>
</dbReference>
<evidence type="ECO:0000313" key="18">
    <source>
        <dbReference type="Proteomes" id="UP000698924"/>
    </source>
</evidence>
<evidence type="ECO:0000256" key="1">
    <source>
        <dbReference type="ARBA" id="ARBA00000085"/>
    </source>
</evidence>
<evidence type="ECO:0000256" key="13">
    <source>
        <dbReference type="SAM" id="Phobius"/>
    </source>
</evidence>